<evidence type="ECO:0000256" key="1">
    <source>
        <dbReference type="SAM" id="Phobius"/>
    </source>
</evidence>
<evidence type="ECO:0000313" key="3">
    <source>
        <dbReference type="Proteomes" id="UP000295375"/>
    </source>
</evidence>
<proteinExistence type="predicted"/>
<name>A0A4R6UXZ7_9GAMM</name>
<feature type="transmembrane region" description="Helical" evidence="1">
    <location>
        <begin position="6"/>
        <end position="27"/>
    </location>
</feature>
<accession>A0A4R6UXZ7</accession>
<dbReference type="Proteomes" id="UP000295375">
    <property type="component" value="Unassembled WGS sequence"/>
</dbReference>
<gene>
    <name evidence="2" type="ORF">EV696_101146</name>
</gene>
<feature type="transmembrane region" description="Helical" evidence="1">
    <location>
        <begin position="94"/>
        <end position="114"/>
    </location>
</feature>
<keyword evidence="1" id="KW-1133">Transmembrane helix</keyword>
<dbReference type="EMBL" id="SNYM01000001">
    <property type="protein sequence ID" value="TDQ51176.1"/>
    <property type="molecule type" value="Genomic_DNA"/>
</dbReference>
<reference evidence="2 3" key="1">
    <citation type="submission" date="2019-03" db="EMBL/GenBank/DDBJ databases">
        <title>Genomic Encyclopedia of Type Strains, Phase IV (KMG-IV): sequencing the most valuable type-strain genomes for metagenomic binning, comparative biology and taxonomic classification.</title>
        <authorList>
            <person name="Goeker M."/>
        </authorList>
    </citation>
    <scope>NUCLEOTIDE SEQUENCE [LARGE SCALE GENOMIC DNA]</scope>
    <source>
        <strain evidence="2 3">DSM 103792</strain>
    </source>
</reference>
<dbReference type="OrthoDB" id="370375at2"/>
<keyword evidence="1" id="KW-0472">Membrane</keyword>
<sequence>MLYRLAADALVLIHLLFIVFVLFGAFLALRWRWLLWLHIPTVTWGVLVEINQWICPLTPWEQRLRELGGEQGYEGGFIDHYIVPIIYPENLDALQYWLVGILLLINVLGYGLLFRQMWRQKKRMTEVIPF</sequence>
<dbReference type="InterPro" id="IPR021218">
    <property type="entry name" value="DUF2784"/>
</dbReference>
<keyword evidence="1" id="KW-0812">Transmembrane</keyword>
<comment type="caution">
    <text evidence="2">The sequence shown here is derived from an EMBL/GenBank/DDBJ whole genome shotgun (WGS) entry which is preliminary data.</text>
</comment>
<evidence type="ECO:0000313" key="2">
    <source>
        <dbReference type="EMBL" id="TDQ51176.1"/>
    </source>
</evidence>
<keyword evidence="3" id="KW-1185">Reference proteome</keyword>
<protein>
    <submittedName>
        <fullName evidence="2">Uncharacterized protein DUF2784</fullName>
    </submittedName>
</protein>
<dbReference type="AlphaFoldDB" id="A0A4R6UXZ7"/>
<dbReference type="RefSeq" id="WP_133587028.1">
    <property type="nucleotide sequence ID" value="NZ_CP037953.1"/>
</dbReference>
<dbReference type="Pfam" id="PF10861">
    <property type="entry name" value="DUF2784"/>
    <property type="match status" value="1"/>
</dbReference>
<organism evidence="2 3">
    <name type="scientific">Permianibacter aggregans</name>
    <dbReference type="NCBI Taxonomy" id="1510150"/>
    <lineage>
        <taxon>Bacteria</taxon>
        <taxon>Pseudomonadati</taxon>
        <taxon>Pseudomonadota</taxon>
        <taxon>Gammaproteobacteria</taxon>
        <taxon>Pseudomonadales</taxon>
        <taxon>Pseudomonadaceae</taxon>
        <taxon>Permianibacter</taxon>
    </lineage>
</organism>